<dbReference type="STRING" id="243272.MARTH_orf739"/>
<feature type="domain" description="RNase III" evidence="10">
    <location>
        <begin position="1"/>
        <end position="129"/>
    </location>
</feature>
<keyword evidence="5 8" id="KW-0255">Endonuclease</keyword>
<keyword evidence="8" id="KW-0819">tRNA processing</keyword>
<dbReference type="GO" id="GO:0005737">
    <property type="term" value="C:cytoplasm"/>
    <property type="evidence" value="ECO:0007669"/>
    <property type="project" value="UniProtKB-SubCell"/>
</dbReference>
<dbReference type="CDD" id="cd00593">
    <property type="entry name" value="RIBOc"/>
    <property type="match status" value="1"/>
</dbReference>
<comment type="cofactor">
    <cofactor evidence="8">
        <name>Mg(2+)</name>
        <dbReference type="ChEBI" id="CHEBI:18420"/>
    </cofactor>
</comment>
<evidence type="ECO:0000259" key="9">
    <source>
        <dbReference type="PROSITE" id="PS50137"/>
    </source>
</evidence>
<dbReference type="Gene3D" id="3.30.160.20">
    <property type="match status" value="1"/>
</dbReference>
<keyword evidence="8" id="KW-0963">Cytoplasm</keyword>
<evidence type="ECO:0000256" key="4">
    <source>
        <dbReference type="ARBA" id="ARBA00022722"/>
    </source>
</evidence>
<feature type="domain" description="DRBM" evidence="9">
    <location>
        <begin position="153"/>
        <end position="219"/>
    </location>
</feature>
<evidence type="ECO:0000256" key="1">
    <source>
        <dbReference type="ARBA" id="ARBA00000109"/>
    </source>
</evidence>
<dbReference type="Proteomes" id="UP000008812">
    <property type="component" value="Chromosome"/>
</dbReference>
<dbReference type="GO" id="GO:0008033">
    <property type="term" value="P:tRNA processing"/>
    <property type="evidence" value="ECO:0007669"/>
    <property type="project" value="UniProtKB-KW"/>
</dbReference>
<evidence type="ECO:0000256" key="5">
    <source>
        <dbReference type="ARBA" id="ARBA00022759"/>
    </source>
</evidence>
<dbReference type="eggNOG" id="COG0571">
    <property type="taxonomic scope" value="Bacteria"/>
</dbReference>
<dbReference type="GO" id="GO:0010468">
    <property type="term" value="P:regulation of gene expression"/>
    <property type="evidence" value="ECO:0007669"/>
    <property type="project" value="TreeGrafter"/>
</dbReference>
<dbReference type="PANTHER" id="PTHR11207">
    <property type="entry name" value="RIBONUCLEASE III"/>
    <property type="match status" value="1"/>
</dbReference>
<dbReference type="HAMAP" id="MF_00104">
    <property type="entry name" value="RNase_III"/>
    <property type="match status" value="1"/>
</dbReference>
<dbReference type="GO" id="GO:0006397">
    <property type="term" value="P:mRNA processing"/>
    <property type="evidence" value="ECO:0007669"/>
    <property type="project" value="UniProtKB-UniRule"/>
</dbReference>
<name>B3PN90_META1</name>
<feature type="binding site" evidence="8">
    <location>
        <position position="115"/>
    </location>
    <ligand>
        <name>Mg(2+)</name>
        <dbReference type="ChEBI" id="CHEBI:18420"/>
    </ligand>
</feature>
<dbReference type="SUPFAM" id="SSF69065">
    <property type="entry name" value="RNase III domain-like"/>
    <property type="match status" value="1"/>
</dbReference>
<evidence type="ECO:0000256" key="3">
    <source>
        <dbReference type="ARBA" id="ARBA00022664"/>
    </source>
</evidence>
<dbReference type="EC" id="3.1.26.3" evidence="8"/>
<sequence>MLERNGLDIKKIRRPEFVFKSLTHKSFDQSDHFKFNYEYLEFLGDAVLEFYTSDRIFQNFPKYTEGEATRHRQMIVSNENLAKIAHKIGLVEIARFGKKVFEEIKNIPNSKVFSDMFESFIGALYFGLGIGPTFQYLDSVLLDSVLNVIDSKDPKSYFQEIIQANGNLSRLRYVTVAQNNGEFKSELLVDQKVFGVGYGHSKKQAEKAAAISALKKMETSNF</sequence>
<dbReference type="EMBL" id="CP001047">
    <property type="protein sequence ID" value="ACF07492.1"/>
    <property type="molecule type" value="Genomic_DNA"/>
</dbReference>
<evidence type="ECO:0000259" key="10">
    <source>
        <dbReference type="PROSITE" id="PS50142"/>
    </source>
</evidence>
<keyword evidence="6 8" id="KW-0378">Hydrolase</keyword>
<comment type="subcellular location">
    <subcellularLocation>
        <location evidence="8">Cytoplasm</location>
    </subcellularLocation>
</comment>
<evidence type="ECO:0000256" key="7">
    <source>
        <dbReference type="ARBA" id="ARBA00022884"/>
    </source>
</evidence>
<reference evidence="11 12" key="1">
    <citation type="journal article" date="2008" name="Infect. Immun.">
        <title>Genome of Mycoplasma arthritidis.</title>
        <authorList>
            <person name="Dybvig K."/>
            <person name="Zuhua C."/>
            <person name="Lao P."/>
            <person name="Jordan D.S."/>
            <person name="French C.T."/>
            <person name="Tu A.H."/>
            <person name="Loraine A.E."/>
        </authorList>
    </citation>
    <scope>NUCLEOTIDE SEQUENCE [LARGE SCALE GENOMIC DNA]</scope>
    <source>
        <strain evidence="11 12">158L3-1</strain>
    </source>
</reference>
<dbReference type="PANTHER" id="PTHR11207:SF0">
    <property type="entry name" value="RIBONUCLEASE 3"/>
    <property type="match status" value="1"/>
</dbReference>
<dbReference type="KEGG" id="mat:MARTH_orf739"/>
<dbReference type="HOGENOM" id="CLU_000907_1_0_14"/>
<keyword evidence="8" id="KW-0699">rRNA-binding</keyword>
<dbReference type="GO" id="GO:0019843">
    <property type="term" value="F:rRNA binding"/>
    <property type="evidence" value="ECO:0007669"/>
    <property type="project" value="UniProtKB-KW"/>
</dbReference>
<evidence type="ECO:0000313" key="11">
    <source>
        <dbReference type="EMBL" id="ACF07492.1"/>
    </source>
</evidence>
<evidence type="ECO:0000256" key="6">
    <source>
        <dbReference type="ARBA" id="ARBA00022801"/>
    </source>
</evidence>
<keyword evidence="4 8" id="KW-0540">Nuclease</keyword>
<feature type="active site" evidence="8">
    <location>
        <position position="45"/>
    </location>
</feature>
<keyword evidence="8" id="KW-0460">Magnesium</keyword>
<protein>
    <recommendedName>
        <fullName evidence="8">Ribonuclease 3</fullName>
        <ecNumber evidence="8">3.1.26.3</ecNumber>
    </recommendedName>
    <alternativeName>
        <fullName evidence="8">Ribonuclease III</fullName>
        <shortName evidence="8">RNase III</shortName>
    </alternativeName>
</protein>
<evidence type="ECO:0000256" key="2">
    <source>
        <dbReference type="ARBA" id="ARBA00010183"/>
    </source>
</evidence>
<dbReference type="Gene3D" id="1.10.1520.10">
    <property type="entry name" value="Ribonuclease III domain"/>
    <property type="match status" value="1"/>
</dbReference>
<gene>
    <name evidence="8 11" type="primary">rnc</name>
    <name evidence="11" type="ordered locus">MARTH_orf739</name>
</gene>
<keyword evidence="12" id="KW-1185">Reference proteome</keyword>
<keyword evidence="8" id="KW-0479">Metal-binding</keyword>
<comment type="subunit">
    <text evidence="8">Homodimer.</text>
</comment>
<accession>B3PN90</accession>
<dbReference type="SUPFAM" id="SSF54768">
    <property type="entry name" value="dsRNA-binding domain-like"/>
    <property type="match status" value="1"/>
</dbReference>
<dbReference type="InterPro" id="IPR011907">
    <property type="entry name" value="RNase_III"/>
</dbReference>
<comment type="catalytic activity">
    <reaction evidence="1 8">
        <text>Endonucleolytic cleavage to 5'-phosphomonoester.</text>
        <dbReference type="EC" id="3.1.26.3"/>
    </reaction>
</comment>
<evidence type="ECO:0000313" key="12">
    <source>
        <dbReference type="Proteomes" id="UP000008812"/>
    </source>
</evidence>
<feature type="binding site" evidence="8">
    <location>
        <position position="41"/>
    </location>
    <ligand>
        <name>Mg(2+)</name>
        <dbReference type="ChEBI" id="CHEBI:18420"/>
    </ligand>
</feature>
<dbReference type="GO" id="GO:0046872">
    <property type="term" value="F:metal ion binding"/>
    <property type="evidence" value="ECO:0007669"/>
    <property type="project" value="UniProtKB-KW"/>
</dbReference>
<dbReference type="PROSITE" id="PS50142">
    <property type="entry name" value="RNASE_3_2"/>
    <property type="match status" value="1"/>
</dbReference>
<dbReference type="SMART" id="SM00358">
    <property type="entry name" value="DSRM"/>
    <property type="match status" value="1"/>
</dbReference>
<keyword evidence="7 8" id="KW-0694">RNA-binding</keyword>
<dbReference type="InterPro" id="IPR036389">
    <property type="entry name" value="RNase_III_sf"/>
</dbReference>
<evidence type="ECO:0000256" key="8">
    <source>
        <dbReference type="HAMAP-Rule" id="MF_00104"/>
    </source>
</evidence>
<dbReference type="InterPro" id="IPR014720">
    <property type="entry name" value="dsRBD_dom"/>
</dbReference>
<keyword evidence="3 8" id="KW-0507">mRNA processing</keyword>
<comment type="similarity">
    <text evidence="2">Belongs to the ribonuclease III family.</text>
</comment>
<dbReference type="GO" id="GO:0006364">
    <property type="term" value="P:rRNA processing"/>
    <property type="evidence" value="ECO:0007669"/>
    <property type="project" value="UniProtKB-UniRule"/>
</dbReference>
<dbReference type="AlphaFoldDB" id="B3PN90"/>
<dbReference type="Pfam" id="PF00035">
    <property type="entry name" value="dsrm"/>
    <property type="match status" value="1"/>
</dbReference>
<keyword evidence="8" id="KW-0698">rRNA processing</keyword>
<organism evidence="11 12">
    <name type="scientific">Metamycoplasma arthritidis (strain 158L3-1)</name>
    <name type="common">Mycoplasma arthritidis</name>
    <dbReference type="NCBI Taxonomy" id="243272"/>
    <lineage>
        <taxon>Bacteria</taxon>
        <taxon>Bacillati</taxon>
        <taxon>Mycoplasmatota</taxon>
        <taxon>Mycoplasmoidales</taxon>
        <taxon>Metamycoplasmataceae</taxon>
        <taxon>Metamycoplasma</taxon>
    </lineage>
</organism>
<proteinExistence type="inferred from homology"/>
<dbReference type="GO" id="GO:0003725">
    <property type="term" value="F:double-stranded RNA binding"/>
    <property type="evidence" value="ECO:0007669"/>
    <property type="project" value="TreeGrafter"/>
</dbReference>
<dbReference type="PROSITE" id="PS50137">
    <property type="entry name" value="DS_RBD"/>
    <property type="match status" value="1"/>
</dbReference>
<feature type="active site" evidence="8">
    <location>
        <position position="118"/>
    </location>
</feature>
<comment type="function">
    <text evidence="8">Digests double-stranded RNA. Involved in the processing of primary rRNA transcript to yield the immediate precursors to the large and small rRNAs (23S and 16S). Processes some mRNAs, and tRNAs when they are encoded in the rRNA operon. Processes pre-crRNA and tracrRNA of type II CRISPR loci if present in the organism.</text>
</comment>
<dbReference type="Pfam" id="PF14622">
    <property type="entry name" value="Ribonucleas_3_3"/>
    <property type="match status" value="1"/>
</dbReference>
<feature type="binding site" evidence="8">
    <location>
        <position position="118"/>
    </location>
    <ligand>
        <name>Mg(2+)</name>
        <dbReference type="ChEBI" id="CHEBI:18420"/>
    </ligand>
</feature>
<dbReference type="SMART" id="SM00535">
    <property type="entry name" value="RIBOc"/>
    <property type="match status" value="1"/>
</dbReference>
<dbReference type="GO" id="GO:0004525">
    <property type="term" value="F:ribonuclease III activity"/>
    <property type="evidence" value="ECO:0007669"/>
    <property type="project" value="UniProtKB-UniRule"/>
</dbReference>
<dbReference type="InterPro" id="IPR000999">
    <property type="entry name" value="RNase_III_dom"/>
</dbReference>
<dbReference type="CDD" id="cd10845">
    <property type="entry name" value="DSRM_RNAse_III_family"/>
    <property type="match status" value="1"/>
</dbReference>